<gene>
    <name evidence="2" type="ORF">MTBBW1_1260059</name>
</gene>
<dbReference type="AlphaFoldDB" id="A0A1W1H6Q0"/>
<dbReference type="CDD" id="cd09874">
    <property type="entry name" value="PIN_MT3492-like"/>
    <property type="match status" value="1"/>
</dbReference>
<dbReference type="STRING" id="1246637.MTBBW1_1260059"/>
<dbReference type="SUPFAM" id="SSF88723">
    <property type="entry name" value="PIN domain-like"/>
    <property type="match status" value="1"/>
</dbReference>
<dbReference type="InterPro" id="IPR002716">
    <property type="entry name" value="PIN_dom"/>
</dbReference>
<feature type="domain" description="PIN" evidence="1">
    <location>
        <begin position="4"/>
        <end position="120"/>
    </location>
</feature>
<protein>
    <submittedName>
        <fullName evidence="2">Putative PilT protein domain protein</fullName>
    </submittedName>
</protein>
<accession>A0A1W1H6Q0</accession>
<dbReference type="RefSeq" id="WP_080804498.1">
    <property type="nucleotide sequence ID" value="NZ_LT828547.1"/>
</dbReference>
<evidence type="ECO:0000313" key="2">
    <source>
        <dbReference type="EMBL" id="SLM28137.1"/>
    </source>
</evidence>
<dbReference type="OrthoDB" id="574461at2"/>
<sequence>MSKIYLDSCMIIGLIEGDATQRQLLKKNCIHHKIYSSELARLETRLLAIRNNNQNLLKQFDRFFVACEIINLDRDVFERATLLRSKNNIKTPDALHISAAIETNCHEFWTNDSQLIKAARQYIEMVDFEVLKTRNITK</sequence>
<reference evidence="2 3" key="1">
    <citation type="submission" date="2017-03" db="EMBL/GenBank/DDBJ databases">
        <authorList>
            <person name="Afonso C.L."/>
            <person name="Miller P.J."/>
            <person name="Scott M.A."/>
            <person name="Spackman E."/>
            <person name="Goraichik I."/>
            <person name="Dimitrov K.M."/>
            <person name="Suarez D.L."/>
            <person name="Swayne D.E."/>
        </authorList>
    </citation>
    <scope>NUCLEOTIDE SEQUENCE [LARGE SCALE GENOMIC DNA]</scope>
    <source>
        <strain evidence="2">PRJEB14757</strain>
    </source>
</reference>
<dbReference type="Gene3D" id="3.40.50.1010">
    <property type="entry name" value="5'-nuclease"/>
    <property type="match status" value="1"/>
</dbReference>
<dbReference type="Pfam" id="PF01850">
    <property type="entry name" value="PIN"/>
    <property type="match status" value="1"/>
</dbReference>
<dbReference type="InterPro" id="IPR029060">
    <property type="entry name" value="PIN-like_dom_sf"/>
</dbReference>
<name>A0A1W1H6Q0_9BACT</name>
<evidence type="ECO:0000313" key="3">
    <source>
        <dbReference type="Proteomes" id="UP000191931"/>
    </source>
</evidence>
<proteinExistence type="predicted"/>
<evidence type="ECO:0000259" key="1">
    <source>
        <dbReference type="Pfam" id="PF01850"/>
    </source>
</evidence>
<keyword evidence="3" id="KW-1185">Reference proteome</keyword>
<dbReference type="Proteomes" id="UP000191931">
    <property type="component" value="Unassembled WGS sequence"/>
</dbReference>
<dbReference type="EMBL" id="FWEV01000031">
    <property type="protein sequence ID" value="SLM28137.1"/>
    <property type="molecule type" value="Genomic_DNA"/>
</dbReference>
<organism evidence="2 3">
    <name type="scientific">Desulfamplus magnetovallimortis</name>
    <dbReference type="NCBI Taxonomy" id="1246637"/>
    <lineage>
        <taxon>Bacteria</taxon>
        <taxon>Pseudomonadati</taxon>
        <taxon>Thermodesulfobacteriota</taxon>
        <taxon>Desulfobacteria</taxon>
        <taxon>Desulfobacterales</taxon>
        <taxon>Desulfobacteraceae</taxon>
        <taxon>Desulfamplus</taxon>
    </lineage>
</organism>